<accession>A0A5N6DAI7</accession>
<sequence>MTGLMNARKVYGGDLENRGFFECHVGTCFFPFMTSADSSFHNFLKHITTRGQLRY</sequence>
<dbReference type="VEuPathDB" id="FungiDB:BDV34DRAFT_201672"/>
<evidence type="ECO:0000313" key="1">
    <source>
        <dbReference type="EMBL" id="KAB8202048.1"/>
    </source>
</evidence>
<evidence type="ECO:0000313" key="2">
    <source>
        <dbReference type="Proteomes" id="UP000326532"/>
    </source>
</evidence>
<reference evidence="1 2" key="1">
    <citation type="submission" date="2019-04" db="EMBL/GenBank/DDBJ databases">
        <title>Fungal friends and foes A comparative genomics study of 23 Aspergillus species from section Flavi.</title>
        <authorList>
            <consortium name="DOE Joint Genome Institute"/>
            <person name="Kjaerbolling I."/>
            <person name="Vesth T.C."/>
            <person name="Frisvad J.C."/>
            <person name="Nybo J.L."/>
            <person name="Theobald S."/>
            <person name="Kildgaard S."/>
            <person name="Petersen T.I."/>
            <person name="Kuo A."/>
            <person name="Sato A."/>
            <person name="Lyhne E.K."/>
            <person name="Kogle M.E."/>
            <person name="Wiebenga A."/>
            <person name="Kun R.S."/>
            <person name="Lubbers R.J."/>
            <person name="Makela M.R."/>
            <person name="Barry K."/>
            <person name="Chovatia M."/>
            <person name="Clum A."/>
            <person name="Daum C."/>
            <person name="Haridas S."/>
            <person name="He G."/>
            <person name="LaButti K."/>
            <person name="Lipzen A."/>
            <person name="Mondo S."/>
            <person name="Pangilinan J."/>
            <person name="Riley R."/>
            <person name="Salamov A."/>
            <person name="Simmons B.A."/>
            <person name="Magnuson J.K."/>
            <person name="Henrissat B."/>
            <person name="Mortensen U.H."/>
            <person name="Larsen T.O."/>
            <person name="De vries R.P."/>
            <person name="Grigoriev I.V."/>
            <person name="Machida M."/>
            <person name="Baker S.E."/>
            <person name="Andersen M.R."/>
        </authorList>
    </citation>
    <scope>NUCLEOTIDE SEQUENCE [LARGE SCALE GENOMIC DNA]</scope>
    <source>
        <strain evidence="1 2">CBS 117618</strain>
    </source>
</reference>
<protein>
    <submittedName>
        <fullName evidence="1">Uncharacterized protein</fullName>
    </submittedName>
</protein>
<dbReference type="Proteomes" id="UP000326532">
    <property type="component" value="Unassembled WGS sequence"/>
</dbReference>
<proteinExistence type="predicted"/>
<name>A0A5N6DAI7_ASPPA</name>
<dbReference type="AlphaFoldDB" id="A0A5N6DAI7"/>
<dbReference type="EMBL" id="ML735010">
    <property type="protein sequence ID" value="KAB8202048.1"/>
    <property type="molecule type" value="Genomic_DNA"/>
</dbReference>
<gene>
    <name evidence="1" type="ORF">BDV34DRAFT_201672</name>
</gene>
<organism evidence="1 2">
    <name type="scientific">Aspergillus parasiticus</name>
    <dbReference type="NCBI Taxonomy" id="5067"/>
    <lineage>
        <taxon>Eukaryota</taxon>
        <taxon>Fungi</taxon>
        <taxon>Dikarya</taxon>
        <taxon>Ascomycota</taxon>
        <taxon>Pezizomycotina</taxon>
        <taxon>Eurotiomycetes</taxon>
        <taxon>Eurotiomycetidae</taxon>
        <taxon>Eurotiales</taxon>
        <taxon>Aspergillaceae</taxon>
        <taxon>Aspergillus</taxon>
        <taxon>Aspergillus subgen. Circumdati</taxon>
    </lineage>
</organism>
<keyword evidence="2" id="KW-1185">Reference proteome</keyword>